<feature type="domain" description="Histidine kinase" evidence="9">
    <location>
        <begin position="182"/>
        <end position="394"/>
    </location>
</feature>
<dbReference type="SMART" id="SM00387">
    <property type="entry name" value="HATPase_c"/>
    <property type="match status" value="1"/>
</dbReference>
<dbReference type="PANTHER" id="PTHR42878">
    <property type="entry name" value="TWO-COMPONENT HISTIDINE KINASE"/>
    <property type="match status" value="1"/>
</dbReference>
<dbReference type="SUPFAM" id="SSF55781">
    <property type="entry name" value="GAF domain-like"/>
    <property type="match status" value="1"/>
</dbReference>
<evidence type="ECO:0000256" key="1">
    <source>
        <dbReference type="ARBA" id="ARBA00000085"/>
    </source>
</evidence>
<evidence type="ECO:0000256" key="3">
    <source>
        <dbReference type="ARBA" id="ARBA00022553"/>
    </source>
</evidence>
<dbReference type="Gene3D" id="3.30.565.10">
    <property type="entry name" value="Histidine kinase-like ATPase, C-terminal domain"/>
    <property type="match status" value="1"/>
</dbReference>
<keyword evidence="3" id="KW-0597">Phosphoprotein</keyword>
<dbReference type="AlphaFoldDB" id="A0A942EAW8"/>
<dbReference type="InterPro" id="IPR003661">
    <property type="entry name" value="HisK_dim/P_dom"/>
</dbReference>
<keyword evidence="5" id="KW-0547">Nucleotide-binding</keyword>
<evidence type="ECO:0000256" key="2">
    <source>
        <dbReference type="ARBA" id="ARBA00012438"/>
    </source>
</evidence>
<dbReference type="PRINTS" id="PR00344">
    <property type="entry name" value="BCTRLSENSOR"/>
</dbReference>
<comment type="catalytic activity">
    <reaction evidence="1">
        <text>ATP + protein L-histidine = ADP + protein N-phospho-L-histidine.</text>
        <dbReference type="EC" id="2.7.13.3"/>
    </reaction>
</comment>
<dbReference type="InterPro" id="IPR004358">
    <property type="entry name" value="Sig_transdc_His_kin-like_C"/>
</dbReference>
<dbReference type="Proteomes" id="UP000678281">
    <property type="component" value="Unassembled WGS sequence"/>
</dbReference>
<dbReference type="Pfam" id="PF00512">
    <property type="entry name" value="HisKA"/>
    <property type="match status" value="1"/>
</dbReference>
<evidence type="ECO:0000256" key="8">
    <source>
        <dbReference type="ARBA" id="ARBA00023012"/>
    </source>
</evidence>
<dbReference type="InterPro" id="IPR005467">
    <property type="entry name" value="His_kinase_dom"/>
</dbReference>
<dbReference type="SMART" id="SM00065">
    <property type="entry name" value="GAF"/>
    <property type="match status" value="1"/>
</dbReference>
<dbReference type="Pfam" id="PF01590">
    <property type="entry name" value="GAF"/>
    <property type="match status" value="1"/>
</dbReference>
<dbReference type="GO" id="GO:0005524">
    <property type="term" value="F:ATP binding"/>
    <property type="evidence" value="ECO:0007669"/>
    <property type="project" value="UniProtKB-KW"/>
</dbReference>
<dbReference type="SUPFAM" id="SSF55874">
    <property type="entry name" value="ATPase domain of HSP90 chaperone/DNA topoisomerase II/histidine kinase"/>
    <property type="match status" value="1"/>
</dbReference>
<accession>A0A942EAW8</accession>
<comment type="caution">
    <text evidence="10">The sequence shown here is derived from an EMBL/GenBank/DDBJ whole genome shotgun (WGS) entry which is preliminary data.</text>
</comment>
<dbReference type="InterPro" id="IPR050351">
    <property type="entry name" value="BphY/WalK/GraS-like"/>
</dbReference>
<keyword evidence="8" id="KW-0902">Two-component regulatory system</keyword>
<dbReference type="InterPro" id="IPR036890">
    <property type="entry name" value="HATPase_C_sf"/>
</dbReference>
<reference evidence="10" key="1">
    <citation type="submission" date="2021-04" db="EMBL/GenBank/DDBJ databases">
        <title>Devosia litorisediminis sp. nov., isolated from a sand dune.</title>
        <authorList>
            <person name="Park S."/>
            <person name="Yoon J.-H."/>
        </authorList>
    </citation>
    <scope>NUCLEOTIDE SEQUENCE</scope>
    <source>
        <strain evidence="10">BSSL-BM10</strain>
    </source>
</reference>
<keyword evidence="11" id="KW-1185">Reference proteome</keyword>
<dbReference type="Gene3D" id="3.30.450.40">
    <property type="match status" value="1"/>
</dbReference>
<dbReference type="InterPro" id="IPR029016">
    <property type="entry name" value="GAF-like_dom_sf"/>
</dbReference>
<evidence type="ECO:0000313" key="10">
    <source>
        <dbReference type="EMBL" id="MBS3850532.1"/>
    </source>
</evidence>
<dbReference type="Pfam" id="PF02518">
    <property type="entry name" value="HATPase_c"/>
    <property type="match status" value="1"/>
</dbReference>
<dbReference type="GO" id="GO:0000156">
    <property type="term" value="F:phosphorelay response regulator activity"/>
    <property type="evidence" value="ECO:0007669"/>
    <property type="project" value="TreeGrafter"/>
</dbReference>
<dbReference type="PANTHER" id="PTHR42878:SF7">
    <property type="entry name" value="SENSOR HISTIDINE KINASE GLRK"/>
    <property type="match status" value="1"/>
</dbReference>
<evidence type="ECO:0000313" key="11">
    <source>
        <dbReference type="Proteomes" id="UP000678281"/>
    </source>
</evidence>
<evidence type="ECO:0000259" key="9">
    <source>
        <dbReference type="PROSITE" id="PS50109"/>
    </source>
</evidence>
<dbReference type="EC" id="2.7.13.3" evidence="2"/>
<name>A0A942EAW8_9HYPH</name>
<keyword evidence="4" id="KW-0808">Transferase</keyword>
<dbReference type="PROSITE" id="PS50109">
    <property type="entry name" value="HIS_KIN"/>
    <property type="match status" value="1"/>
</dbReference>
<keyword evidence="7" id="KW-0067">ATP-binding</keyword>
<dbReference type="SMART" id="SM00388">
    <property type="entry name" value="HisKA"/>
    <property type="match status" value="1"/>
</dbReference>
<dbReference type="EMBL" id="JAGXTP010000004">
    <property type="protein sequence ID" value="MBS3850532.1"/>
    <property type="molecule type" value="Genomic_DNA"/>
</dbReference>
<dbReference type="GO" id="GO:0007234">
    <property type="term" value="P:osmosensory signaling via phosphorelay pathway"/>
    <property type="evidence" value="ECO:0007669"/>
    <property type="project" value="TreeGrafter"/>
</dbReference>
<dbReference type="InterPro" id="IPR003018">
    <property type="entry name" value="GAF"/>
</dbReference>
<organism evidence="10 11">
    <name type="scientific">Devosia litorisediminis</name>
    <dbReference type="NCBI Taxonomy" id="2829817"/>
    <lineage>
        <taxon>Bacteria</taxon>
        <taxon>Pseudomonadati</taxon>
        <taxon>Pseudomonadota</taxon>
        <taxon>Alphaproteobacteria</taxon>
        <taxon>Hyphomicrobiales</taxon>
        <taxon>Devosiaceae</taxon>
        <taxon>Devosia</taxon>
    </lineage>
</organism>
<evidence type="ECO:0000256" key="4">
    <source>
        <dbReference type="ARBA" id="ARBA00022679"/>
    </source>
</evidence>
<evidence type="ECO:0000256" key="5">
    <source>
        <dbReference type="ARBA" id="ARBA00022741"/>
    </source>
</evidence>
<dbReference type="GO" id="GO:0000155">
    <property type="term" value="F:phosphorelay sensor kinase activity"/>
    <property type="evidence" value="ECO:0007669"/>
    <property type="project" value="InterPro"/>
</dbReference>
<gene>
    <name evidence="10" type="ORF">KD146_17675</name>
</gene>
<dbReference type="GO" id="GO:0030295">
    <property type="term" value="F:protein kinase activator activity"/>
    <property type="evidence" value="ECO:0007669"/>
    <property type="project" value="TreeGrafter"/>
</dbReference>
<dbReference type="InterPro" id="IPR036097">
    <property type="entry name" value="HisK_dim/P_sf"/>
</dbReference>
<proteinExistence type="predicted"/>
<dbReference type="Gene3D" id="1.10.287.130">
    <property type="match status" value="1"/>
</dbReference>
<evidence type="ECO:0000256" key="7">
    <source>
        <dbReference type="ARBA" id="ARBA00022840"/>
    </source>
</evidence>
<keyword evidence="6 10" id="KW-0418">Kinase</keyword>
<dbReference type="InterPro" id="IPR003594">
    <property type="entry name" value="HATPase_dom"/>
</dbReference>
<sequence length="398" mass="43444">MSDVHDFQTDIDAVRRIPAIPSILNVVCEATGMGFAAVARVTEDRWITCEVLDNVHFGLTPGDELNVETTLCHQVRASRQEVVIDHVSEDADYCDHHTPRLYGLQSYISVPITLVDGSFFGTLCAIDSNPAKLKNPATIGMFRLFAELIAHHLDSDQQLNESRAALAEERMTTELREQFVAILGHDLRNPLSALEAGTRSLLKSPLDERSTQIVGLMRKSVSRMGALVEDMLDLARGRLGGGIQLQTATDEALHEVVAQVVDELRSAHPERQIVTALGDVGKLSYDRIRMEQLVSNLLGNALTHGAVDQPITVTTRLIDNQLEMAVANGGEAIPPHLLDNLFKPFFRAQAQPGQQGLGLGLYIASQIAKAHGGTLGVTSDDDQTRFVFHMPIGPLVQA</sequence>
<protein>
    <recommendedName>
        <fullName evidence="2">histidine kinase</fullName>
        <ecNumber evidence="2">2.7.13.3</ecNumber>
    </recommendedName>
</protein>
<dbReference type="SUPFAM" id="SSF47384">
    <property type="entry name" value="Homodimeric domain of signal transducing histidine kinase"/>
    <property type="match status" value="1"/>
</dbReference>
<evidence type="ECO:0000256" key="6">
    <source>
        <dbReference type="ARBA" id="ARBA00022777"/>
    </source>
</evidence>
<dbReference type="CDD" id="cd00075">
    <property type="entry name" value="HATPase"/>
    <property type="match status" value="1"/>
</dbReference>
<dbReference type="CDD" id="cd00082">
    <property type="entry name" value="HisKA"/>
    <property type="match status" value="1"/>
</dbReference>
<dbReference type="RefSeq" id="WP_212660173.1">
    <property type="nucleotide sequence ID" value="NZ_JAGXTP010000004.1"/>
</dbReference>